<accession>A0A4R2QQI8</accession>
<dbReference type="GO" id="GO:0080120">
    <property type="term" value="P:CAAX-box protein maturation"/>
    <property type="evidence" value="ECO:0007669"/>
    <property type="project" value="UniProtKB-ARBA"/>
</dbReference>
<reference evidence="3 4" key="1">
    <citation type="submission" date="2019-03" db="EMBL/GenBank/DDBJ databases">
        <title>Genomic Encyclopedia of Type Strains, Phase IV (KMG-IV): sequencing the most valuable type-strain genomes for metagenomic binning, comparative biology and taxonomic classification.</title>
        <authorList>
            <person name="Goeker M."/>
        </authorList>
    </citation>
    <scope>NUCLEOTIDE SEQUENCE [LARGE SCALE GENOMIC DNA]</scope>
    <source>
        <strain evidence="3 4">DSM 45765</strain>
    </source>
</reference>
<keyword evidence="1" id="KW-1133">Transmembrane helix</keyword>
<dbReference type="OrthoDB" id="8453431at2"/>
<evidence type="ECO:0000313" key="3">
    <source>
        <dbReference type="EMBL" id="TCP51990.1"/>
    </source>
</evidence>
<feature type="transmembrane region" description="Helical" evidence="1">
    <location>
        <begin position="162"/>
        <end position="179"/>
    </location>
</feature>
<feature type="transmembrane region" description="Helical" evidence="1">
    <location>
        <begin position="83"/>
        <end position="108"/>
    </location>
</feature>
<feature type="transmembrane region" description="Helical" evidence="1">
    <location>
        <begin position="45"/>
        <end position="62"/>
    </location>
</feature>
<dbReference type="InterPro" id="IPR003675">
    <property type="entry name" value="Rce1/LyrA-like_dom"/>
</dbReference>
<name>A0A4R2QQI8_9PSEU</name>
<feature type="transmembrane region" description="Helical" evidence="1">
    <location>
        <begin position="128"/>
        <end position="150"/>
    </location>
</feature>
<keyword evidence="4" id="KW-1185">Reference proteome</keyword>
<evidence type="ECO:0000313" key="4">
    <source>
        <dbReference type="Proteomes" id="UP000294911"/>
    </source>
</evidence>
<comment type="caution">
    <text evidence="3">The sequence shown here is derived from an EMBL/GenBank/DDBJ whole genome shotgun (WGS) entry which is preliminary data.</text>
</comment>
<dbReference type="Proteomes" id="UP000294911">
    <property type="component" value="Unassembled WGS sequence"/>
</dbReference>
<proteinExistence type="predicted"/>
<protein>
    <recommendedName>
        <fullName evidence="2">CAAX prenyl protease 2/Lysostaphin resistance protein A-like domain-containing protein</fullName>
    </recommendedName>
</protein>
<sequence>MHWGFLTFFAAVGGFYLVALVLGALLSGDSGLVSATSTPDLGPVVLLAFLPNLLLGIVPMLGSWRWGAGLRVDFGILPGKRELVVGLACGGFALLAAYLVNLILLAARGQDEVRDPLAELSRLAGDEAAWLVAIALFTVIGAPLTEELLLRGGLWNALEHYRVPRYAILGLTALVFAFLHEEPARTPALIVQGLAIGAARMITGRTSASIVAHAANNLVPALALLQVAAG</sequence>
<organism evidence="3 4">
    <name type="scientific">Tamaricihabitans halophyticus</name>
    <dbReference type="NCBI Taxonomy" id="1262583"/>
    <lineage>
        <taxon>Bacteria</taxon>
        <taxon>Bacillati</taxon>
        <taxon>Actinomycetota</taxon>
        <taxon>Actinomycetes</taxon>
        <taxon>Pseudonocardiales</taxon>
        <taxon>Pseudonocardiaceae</taxon>
        <taxon>Tamaricihabitans</taxon>
    </lineage>
</organism>
<dbReference type="Pfam" id="PF02517">
    <property type="entry name" value="Rce1-like"/>
    <property type="match status" value="1"/>
</dbReference>
<evidence type="ECO:0000259" key="2">
    <source>
        <dbReference type="Pfam" id="PF02517"/>
    </source>
</evidence>
<feature type="domain" description="CAAX prenyl protease 2/Lysostaphin resistance protein A-like" evidence="2">
    <location>
        <begin position="129"/>
        <end position="219"/>
    </location>
</feature>
<dbReference type="GO" id="GO:0004175">
    <property type="term" value="F:endopeptidase activity"/>
    <property type="evidence" value="ECO:0007669"/>
    <property type="project" value="UniProtKB-ARBA"/>
</dbReference>
<evidence type="ECO:0000256" key="1">
    <source>
        <dbReference type="SAM" id="Phobius"/>
    </source>
</evidence>
<gene>
    <name evidence="3" type="ORF">EV191_106154</name>
</gene>
<keyword evidence="1" id="KW-0812">Transmembrane</keyword>
<dbReference type="EMBL" id="SLXQ01000006">
    <property type="protein sequence ID" value="TCP51990.1"/>
    <property type="molecule type" value="Genomic_DNA"/>
</dbReference>
<keyword evidence="1" id="KW-0472">Membrane</keyword>
<dbReference type="AlphaFoldDB" id="A0A4R2QQI8"/>